<dbReference type="PANTHER" id="PTHR18966">
    <property type="entry name" value="IONOTROPIC GLUTAMATE RECEPTOR"/>
    <property type="match status" value="1"/>
</dbReference>
<dbReference type="Pfam" id="PF10613">
    <property type="entry name" value="Lig_chan-Glu_bd"/>
    <property type="match status" value="1"/>
</dbReference>
<dbReference type="FunFam" id="3.40.190.10:FF:000060">
    <property type="entry name" value="Glutamate receptor ionotropic, kainate 1"/>
    <property type="match status" value="1"/>
</dbReference>
<sequence>ALFEPEYEGQWRALKWAVEDFNLNPEILNHKIVLVERQTLPPQDSFLAQKIVCKLAQTGIAAVFGPVSPLSAEHVQSVCTTLEIPHIQWRWDPRDSRDYFSISLYPHYLTLSHAYNDVIRFWQWRKFTILHENNDGLTRVQEVLRESNDSPPQITVRKLVQTNNDYIALLMDLRKRGEEKFVIDCGIKTVKPFLHAALKLKMISETYHYFFTSLDLTLLDLRDYMYGGANITSYRLIDPDRKKVVKVKSDWLIRSKAGYDSPLMEYSEIETETALVYDAYELFARAVHSYQDVNAVVLSCDKASPWIHGSSLLNHMKSIKFEGLSGPVSFENGERLDFQLDLIYLTQNEFKKAGTWDRVKGLNFTLTAEEPNNTISGRKYIVSTYLTEPYVIVNSSHPSGFFGFCVELLDMIAKARNFTWEIQLQQTVGKPQPNGTWDGVMGVLINRKANIGIGDLTINLKREKVVDFTKPFLTTGITILIKKPAPKSLNLFSFLSPLSADVWVYMIAAYLCVSFMLFVIARFSPYEWCNPHPCNPDMDEVENQFTIMNSLWFTIGSLMQQGCEIAPRALSTRMVSGMWWFFTLIMISSYTANLAAFLTVERMVSDINSADDLAKQTKIKYGTFEGGATMEFFKNSRIETYSKMWTFMNSTPEFSFVKNLTEAKARVKTGMYAYITESTTAEYVMYRNCDFMKVGGLLDSKGYGFATPQEMGPTHESLREVLTEEILRLQEEQVIDDLYTKWWKKELGKAAELGVENVGGVFVVLMGGVVVGFFLSVCEFLWKARKNAKKDKQSVCSEISEEFRFAVRCLGNKKTNRKHEDDIFDNGLQFMPLTGYTKKPHEKE</sequence>
<evidence type="ECO:0000256" key="13">
    <source>
        <dbReference type="ARBA" id="ARBA00023303"/>
    </source>
</evidence>
<dbReference type="InterPro" id="IPR001320">
    <property type="entry name" value="Iontro_rcpt_C"/>
</dbReference>
<evidence type="ECO:0000256" key="11">
    <source>
        <dbReference type="ARBA" id="ARBA00023257"/>
    </source>
</evidence>
<keyword evidence="7" id="KW-0406">Ion transport</keyword>
<feature type="non-terminal residue" evidence="21">
    <location>
        <position position="1"/>
    </location>
</feature>
<accession>A0A8S3Z305</accession>
<dbReference type="OrthoDB" id="5984008at2759"/>
<feature type="transmembrane region" description="Helical" evidence="18">
    <location>
        <begin position="578"/>
        <end position="600"/>
    </location>
</feature>
<dbReference type="InterPro" id="IPR019594">
    <property type="entry name" value="Glu/Gly-bd"/>
</dbReference>
<keyword evidence="13" id="KW-0407">Ion channel</keyword>
<keyword evidence="12" id="KW-1071">Ligand-gated ion channel</keyword>
<feature type="binding site" evidence="15">
    <location>
        <position position="629"/>
    </location>
    <ligand>
        <name>L-glutamate</name>
        <dbReference type="ChEBI" id="CHEBI:29985"/>
    </ligand>
</feature>
<evidence type="ECO:0000259" key="19">
    <source>
        <dbReference type="SMART" id="SM00079"/>
    </source>
</evidence>
<dbReference type="InterPro" id="IPR028082">
    <property type="entry name" value="Peripla_BP_I"/>
</dbReference>
<evidence type="ECO:0000256" key="6">
    <source>
        <dbReference type="ARBA" id="ARBA00023018"/>
    </source>
</evidence>
<dbReference type="AlphaFoldDB" id="A0A8S3Z305"/>
<evidence type="ECO:0000256" key="2">
    <source>
        <dbReference type="ARBA" id="ARBA00022475"/>
    </source>
</evidence>
<dbReference type="EMBL" id="CAJHNH020001010">
    <property type="protein sequence ID" value="CAG5121026.1"/>
    <property type="molecule type" value="Genomic_DNA"/>
</dbReference>
<keyword evidence="1" id="KW-0813">Transport</keyword>
<feature type="domain" description="Ionotropic glutamate receptor C-terminal" evidence="19">
    <location>
        <begin position="379"/>
        <end position="745"/>
    </location>
</feature>
<keyword evidence="8 18" id="KW-0472">Membrane</keyword>
<dbReference type="InterPro" id="IPR001508">
    <property type="entry name" value="Iono_Glu_rcpt_met"/>
</dbReference>
<evidence type="ECO:0000256" key="16">
    <source>
        <dbReference type="PIRSR" id="PIRSR601508-2"/>
    </source>
</evidence>
<feature type="transmembrane region" description="Helical" evidence="18">
    <location>
        <begin position="761"/>
        <end position="782"/>
    </location>
</feature>
<proteinExistence type="predicted"/>
<evidence type="ECO:0000313" key="21">
    <source>
        <dbReference type="EMBL" id="CAG5121026.1"/>
    </source>
</evidence>
<evidence type="ECO:0000256" key="4">
    <source>
        <dbReference type="ARBA" id="ARBA00022729"/>
    </source>
</evidence>
<evidence type="ECO:0000256" key="10">
    <source>
        <dbReference type="ARBA" id="ARBA00023180"/>
    </source>
</evidence>
<evidence type="ECO:0000256" key="17">
    <source>
        <dbReference type="PIRSR" id="PIRSR601508-3"/>
    </source>
</evidence>
<dbReference type="Gene3D" id="3.40.50.2300">
    <property type="match status" value="2"/>
</dbReference>
<dbReference type="PRINTS" id="PR00177">
    <property type="entry name" value="NMDARECEPTOR"/>
</dbReference>
<keyword evidence="10" id="KW-0325">Glycoprotein</keyword>
<organism evidence="21 22">
    <name type="scientific">Candidula unifasciata</name>
    <dbReference type="NCBI Taxonomy" id="100452"/>
    <lineage>
        <taxon>Eukaryota</taxon>
        <taxon>Metazoa</taxon>
        <taxon>Spiralia</taxon>
        <taxon>Lophotrochozoa</taxon>
        <taxon>Mollusca</taxon>
        <taxon>Gastropoda</taxon>
        <taxon>Heterobranchia</taxon>
        <taxon>Euthyneura</taxon>
        <taxon>Panpulmonata</taxon>
        <taxon>Eupulmonata</taxon>
        <taxon>Stylommatophora</taxon>
        <taxon>Helicina</taxon>
        <taxon>Helicoidea</taxon>
        <taxon>Geomitridae</taxon>
        <taxon>Candidula</taxon>
    </lineage>
</organism>
<evidence type="ECO:0000256" key="8">
    <source>
        <dbReference type="ARBA" id="ARBA00023136"/>
    </source>
</evidence>
<evidence type="ECO:0000256" key="15">
    <source>
        <dbReference type="PIRSR" id="PIRSR601508-1"/>
    </source>
</evidence>
<keyword evidence="22" id="KW-1185">Reference proteome</keyword>
<feature type="non-terminal residue" evidence="21">
    <location>
        <position position="844"/>
    </location>
</feature>
<dbReference type="CDD" id="cd06382">
    <property type="entry name" value="PBP1_iGluR_Kainate"/>
    <property type="match status" value="1"/>
</dbReference>
<evidence type="ECO:0000256" key="18">
    <source>
        <dbReference type="SAM" id="Phobius"/>
    </source>
</evidence>
<keyword evidence="17" id="KW-1015">Disulfide bond</keyword>
<dbReference type="FunFam" id="3.40.190.10:FF:000024">
    <property type="entry name" value="Glutamate receptor, ionotropic, delta 1"/>
    <property type="match status" value="1"/>
</dbReference>
<feature type="site" description="Crucial to convey clamshell closure to channel opening" evidence="16">
    <location>
        <position position="607"/>
    </location>
</feature>
<evidence type="ECO:0000256" key="9">
    <source>
        <dbReference type="ARBA" id="ARBA00023170"/>
    </source>
</evidence>
<feature type="binding site" evidence="15">
    <location>
        <position position="457"/>
    </location>
    <ligand>
        <name>L-glutamate</name>
        <dbReference type="ChEBI" id="CHEBI:29985"/>
    </ligand>
</feature>
<feature type="site" description="Interaction with the cone snail toxin Con-ikot-ikot" evidence="16">
    <location>
        <position position="634"/>
    </location>
</feature>
<feature type="disulfide bond" evidence="17">
    <location>
        <begin position="53"/>
        <end position="300"/>
    </location>
</feature>
<feature type="binding site" evidence="15">
    <location>
        <position position="677"/>
    </location>
    <ligand>
        <name>L-glutamate</name>
        <dbReference type="ChEBI" id="CHEBI:29985"/>
    </ligand>
</feature>
<keyword evidence="5 18" id="KW-1133">Transmembrane helix</keyword>
<keyword evidence="9" id="KW-0675">Receptor</keyword>
<dbReference type="FunFam" id="1.10.287.70:FF:000010">
    <property type="entry name" value="Putative glutamate receptor ionotropic kainate 1"/>
    <property type="match status" value="1"/>
</dbReference>
<dbReference type="SUPFAM" id="SSF53850">
    <property type="entry name" value="Periplasmic binding protein-like II"/>
    <property type="match status" value="1"/>
</dbReference>
<dbReference type="InterPro" id="IPR001828">
    <property type="entry name" value="ANF_lig-bd_rcpt"/>
</dbReference>
<dbReference type="Gene3D" id="3.40.190.10">
    <property type="entry name" value="Periplasmic binding protein-like II"/>
    <property type="match status" value="1"/>
</dbReference>
<protein>
    <recommendedName>
        <fullName evidence="23">Glutamate receptor ionotropic, kainate 2</fullName>
    </recommendedName>
</protein>
<evidence type="ECO:0000256" key="7">
    <source>
        <dbReference type="ARBA" id="ARBA00023065"/>
    </source>
</evidence>
<evidence type="ECO:0000256" key="14">
    <source>
        <dbReference type="ARBA" id="ARBA00034104"/>
    </source>
</evidence>
<dbReference type="GO" id="GO:0045211">
    <property type="term" value="C:postsynaptic membrane"/>
    <property type="evidence" value="ECO:0007669"/>
    <property type="project" value="UniProtKB-SubCell"/>
</dbReference>
<dbReference type="SMART" id="SM00079">
    <property type="entry name" value="PBPe"/>
    <property type="match status" value="1"/>
</dbReference>
<keyword evidence="2" id="KW-1003">Cell membrane</keyword>
<dbReference type="SUPFAM" id="SSF53822">
    <property type="entry name" value="Periplasmic binding protein-like I"/>
    <property type="match status" value="1"/>
</dbReference>
<reference evidence="21" key="1">
    <citation type="submission" date="2021-04" db="EMBL/GenBank/DDBJ databases">
        <authorList>
            <consortium name="Molecular Ecology Group"/>
        </authorList>
    </citation>
    <scope>NUCLEOTIDE SEQUENCE</scope>
</reference>
<comment type="caution">
    <text evidence="21">The sequence shown here is derived from an EMBL/GenBank/DDBJ whole genome shotgun (WGS) entry which is preliminary data.</text>
</comment>
<evidence type="ECO:0000256" key="5">
    <source>
        <dbReference type="ARBA" id="ARBA00022989"/>
    </source>
</evidence>
<feature type="binding site" evidence="15">
    <location>
        <position position="462"/>
    </location>
    <ligand>
        <name>L-glutamate</name>
        <dbReference type="ChEBI" id="CHEBI:29985"/>
    </ligand>
</feature>
<keyword evidence="6" id="KW-0770">Synapse</keyword>
<evidence type="ECO:0000259" key="20">
    <source>
        <dbReference type="SMART" id="SM00918"/>
    </source>
</evidence>
<evidence type="ECO:0000256" key="1">
    <source>
        <dbReference type="ARBA" id="ARBA00022448"/>
    </source>
</evidence>
<dbReference type="Proteomes" id="UP000678393">
    <property type="component" value="Unassembled WGS sequence"/>
</dbReference>
<keyword evidence="3 18" id="KW-0812">Transmembrane</keyword>
<feature type="domain" description="Ionotropic glutamate receptor L-glutamate and glycine-binding" evidence="20">
    <location>
        <begin position="389"/>
        <end position="446"/>
    </location>
</feature>
<keyword evidence="11" id="KW-0628">Postsynaptic cell membrane</keyword>
<dbReference type="InterPro" id="IPR015683">
    <property type="entry name" value="Ionotropic_Glu_rcpt"/>
</dbReference>
<feature type="transmembrane region" description="Helical" evidence="18">
    <location>
        <begin position="502"/>
        <end position="521"/>
    </location>
</feature>
<dbReference type="GO" id="GO:0038023">
    <property type="term" value="F:signaling receptor activity"/>
    <property type="evidence" value="ECO:0007669"/>
    <property type="project" value="InterPro"/>
</dbReference>
<dbReference type="SMART" id="SM00918">
    <property type="entry name" value="Lig_chan-Glu_bd"/>
    <property type="match status" value="1"/>
</dbReference>
<evidence type="ECO:0000313" key="22">
    <source>
        <dbReference type="Proteomes" id="UP000678393"/>
    </source>
</evidence>
<evidence type="ECO:0000256" key="3">
    <source>
        <dbReference type="ARBA" id="ARBA00022692"/>
    </source>
</evidence>
<dbReference type="GO" id="GO:0015276">
    <property type="term" value="F:ligand-gated monoatomic ion channel activity"/>
    <property type="evidence" value="ECO:0007669"/>
    <property type="project" value="InterPro"/>
</dbReference>
<comment type="subcellular location">
    <subcellularLocation>
        <location evidence="14">Postsynaptic cell membrane</location>
        <topology evidence="14">Multi-pass membrane protein</topology>
    </subcellularLocation>
</comment>
<name>A0A8S3Z305_9EUPU</name>
<dbReference type="Pfam" id="PF01094">
    <property type="entry name" value="ANF_receptor"/>
    <property type="match status" value="1"/>
</dbReference>
<evidence type="ECO:0000256" key="12">
    <source>
        <dbReference type="ARBA" id="ARBA00023286"/>
    </source>
</evidence>
<dbReference type="Pfam" id="PF00060">
    <property type="entry name" value="Lig_chan"/>
    <property type="match status" value="1"/>
</dbReference>
<gene>
    <name evidence="21" type="ORF">CUNI_LOCUS6584</name>
</gene>
<keyword evidence="4" id="KW-0732">Signal</keyword>
<dbReference type="Gene3D" id="1.10.287.70">
    <property type="match status" value="1"/>
</dbReference>
<evidence type="ECO:0008006" key="23">
    <source>
        <dbReference type="Google" id="ProtNLM"/>
    </source>
</evidence>